<evidence type="ECO:0000256" key="8">
    <source>
        <dbReference type="ARBA" id="ARBA00022737"/>
    </source>
</evidence>
<keyword evidence="8" id="KW-0677">Repeat</keyword>
<dbReference type="PANTHER" id="PTHR10791:SF43">
    <property type="entry name" value="SUGAR TRANSPORTER SWEET-RELATED"/>
    <property type="match status" value="1"/>
</dbReference>
<dbReference type="GO" id="GO:0005886">
    <property type="term" value="C:plasma membrane"/>
    <property type="evidence" value="ECO:0007669"/>
    <property type="project" value="UniProtKB-SubCell"/>
</dbReference>
<dbReference type="InterPro" id="IPR004316">
    <property type="entry name" value="SWEET_rpt"/>
</dbReference>
<dbReference type="Gene3D" id="1.20.1280.290">
    <property type="match status" value="2"/>
</dbReference>
<evidence type="ECO:0000256" key="3">
    <source>
        <dbReference type="ARBA" id="ARBA00007809"/>
    </source>
</evidence>
<sequence>MLEQITFQSVLSLVAVVTTVSQFFCGIPICVNIWRRKSTNDIAGLPFVTGFLGGCFWLRYGILINELGMVVVNVVGVILMITYLIFYTCYTKSRKLILAQIFLDVLAVSIMLSLVHLFGQISREPLGFVSMSFNIINFGSPLAGLAVVFRTRNCETMPLPMCIGVLLVSSQWCLYGFIIHDKYLIVPNGAGVILALIQISLFLIFPRKTGNVAPLGYCCPIVRKLADSDPKHAINGALKGNSKGIWNVKNKVGDISPSNGSKPVAVSLENSGIGAVRITVDEA</sequence>
<keyword evidence="15" id="KW-1185">Reference proteome</keyword>
<evidence type="ECO:0000313" key="14">
    <source>
        <dbReference type="EMBL" id="KAI1728664.1"/>
    </source>
</evidence>
<comment type="similarity">
    <text evidence="3 13">Belongs to the SWEET sugar transporter family.</text>
</comment>
<dbReference type="EMBL" id="JAKKPZ010000001">
    <property type="protein sequence ID" value="KAI1728664.1"/>
    <property type="molecule type" value="Genomic_DNA"/>
</dbReference>
<evidence type="ECO:0000256" key="2">
    <source>
        <dbReference type="ARBA" id="ARBA00004653"/>
    </source>
</evidence>
<evidence type="ECO:0000256" key="12">
    <source>
        <dbReference type="ARBA" id="ARBA00055578"/>
    </source>
</evidence>
<evidence type="ECO:0000256" key="6">
    <source>
        <dbReference type="ARBA" id="ARBA00022597"/>
    </source>
</evidence>
<evidence type="ECO:0000256" key="5">
    <source>
        <dbReference type="ARBA" id="ARBA00022475"/>
    </source>
</evidence>
<keyword evidence="9 13" id="KW-1133">Transmembrane helix</keyword>
<feature type="transmembrane region" description="Helical" evidence="13">
    <location>
        <begin position="185"/>
        <end position="205"/>
    </location>
</feature>
<feature type="transmembrane region" description="Helical" evidence="13">
    <location>
        <begin position="68"/>
        <end position="90"/>
    </location>
</feature>
<keyword evidence="5" id="KW-1003">Cell membrane</keyword>
<comment type="subcellular location">
    <subcellularLocation>
        <location evidence="1 13">Cell membrane</location>
        <topology evidence="1 13">Multi-pass membrane protein</topology>
    </subcellularLocation>
    <subcellularLocation>
        <location evidence="2">Golgi apparatus membrane</location>
        <topology evidence="2">Multi-pass membrane protein</topology>
    </subcellularLocation>
</comment>
<evidence type="ECO:0000256" key="13">
    <source>
        <dbReference type="RuleBase" id="RU910715"/>
    </source>
</evidence>
<keyword evidence="6 13" id="KW-0762">Sugar transport</keyword>
<evidence type="ECO:0000313" key="15">
    <source>
        <dbReference type="Proteomes" id="UP001201812"/>
    </source>
</evidence>
<comment type="function">
    <text evidence="12">Mediates both low-affinity uptake and efflux of sugar across the membrane.</text>
</comment>
<dbReference type="FunFam" id="1.20.1280.290:FF:000010">
    <property type="entry name" value="Sugar transporter SWEET"/>
    <property type="match status" value="1"/>
</dbReference>
<evidence type="ECO:0000256" key="4">
    <source>
        <dbReference type="ARBA" id="ARBA00022448"/>
    </source>
</evidence>
<feature type="transmembrane region" description="Helical" evidence="13">
    <location>
        <begin position="43"/>
        <end position="62"/>
    </location>
</feature>
<accession>A0AAD4NLD1</accession>
<protein>
    <recommendedName>
        <fullName evidence="13">Sugar transporter SWEET</fullName>
    </recommendedName>
</protein>
<evidence type="ECO:0000256" key="9">
    <source>
        <dbReference type="ARBA" id="ARBA00022989"/>
    </source>
</evidence>
<name>A0AAD4NLD1_9BILA</name>
<keyword evidence="7 13" id="KW-0812">Transmembrane</keyword>
<keyword evidence="10" id="KW-0333">Golgi apparatus</keyword>
<dbReference type="Proteomes" id="UP001201812">
    <property type="component" value="Unassembled WGS sequence"/>
</dbReference>
<evidence type="ECO:0000256" key="11">
    <source>
        <dbReference type="ARBA" id="ARBA00023136"/>
    </source>
</evidence>
<comment type="function">
    <text evidence="13">Mediates sugar transport across membranes.</text>
</comment>
<gene>
    <name evidence="14" type="ORF">DdX_00862</name>
</gene>
<proteinExistence type="inferred from homology"/>
<evidence type="ECO:0000256" key="1">
    <source>
        <dbReference type="ARBA" id="ARBA00004651"/>
    </source>
</evidence>
<dbReference type="PANTHER" id="PTHR10791">
    <property type="entry name" value="RAG1-ACTIVATING PROTEIN 1"/>
    <property type="match status" value="1"/>
</dbReference>
<dbReference type="FunFam" id="1.20.1280.290:FF:000004">
    <property type="entry name" value="Sugar transporter SWEET"/>
    <property type="match status" value="1"/>
</dbReference>
<evidence type="ECO:0000256" key="7">
    <source>
        <dbReference type="ARBA" id="ARBA00022692"/>
    </source>
</evidence>
<feature type="transmembrane region" description="Helical" evidence="13">
    <location>
        <begin position="97"/>
        <end position="119"/>
    </location>
</feature>
<dbReference type="InterPro" id="IPR047664">
    <property type="entry name" value="SWEET"/>
</dbReference>
<evidence type="ECO:0000256" key="10">
    <source>
        <dbReference type="ARBA" id="ARBA00023034"/>
    </source>
</evidence>
<dbReference type="AlphaFoldDB" id="A0AAD4NLD1"/>
<dbReference type="Pfam" id="PF03083">
    <property type="entry name" value="MtN3_slv"/>
    <property type="match status" value="2"/>
</dbReference>
<organism evidence="14 15">
    <name type="scientific">Ditylenchus destructor</name>
    <dbReference type="NCBI Taxonomy" id="166010"/>
    <lineage>
        <taxon>Eukaryota</taxon>
        <taxon>Metazoa</taxon>
        <taxon>Ecdysozoa</taxon>
        <taxon>Nematoda</taxon>
        <taxon>Chromadorea</taxon>
        <taxon>Rhabditida</taxon>
        <taxon>Tylenchina</taxon>
        <taxon>Tylenchomorpha</taxon>
        <taxon>Sphaerularioidea</taxon>
        <taxon>Anguinidae</taxon>
        <taxon>Anguininae</taxon>
        <taxon>Ditylenchus</taxon>
    </lineage>
</organism>
<feature type="transmembrane region" description="Helical" evidence="13">
    <location>
        <begin position="161"/>
        <end position="179"/>
    </location>
</feature>
<dbReference type="GO" id="GO:0000139">
    <property type="term" value="C:Golgi membrane"/>
    <property type="evidence" value="ECO:0007669"/>
    <property type="project" value="UniProtKB-SubCell"/>
</dbReference>
<dbReference type="GO" id="GO:0051119">
    <property type="term" value="F:sugar transmembrane transporter activity"/>
    <property type="evidence" value="ECO:0007669"/>
    <property type="project" value="InterPro"/>
</dbReference>
<comment type="caution">
    <text evidence="14">The sequence shown here is derived from an EMBL/GenBank/DDBJ whole genome shotgun (WGS) entry which is preliminary data.</text>
</comment>
<feature type="transmembrane region" description="Helical" evidence="13">
    <location>
        <begin position="6"/>
        <end position="31"/>
    </location>
</feature>
<reference evidence="14" key="1">
    <citation type="submission" date="2022-01" db="EMBL/GenBank/DDBJ databases">
        <title>Genome Sequence Resource for Two Populations of Ditylenchus destructor, the Migratory Endoparasitic Phytonematode.</title>
        <authorList>
            <person name="Zhang H."/>
            <person name="Lin R."/>
            <person name="Xie B."/>
        </authorList>
    </citation>
    <scope>NUCLEOTIDE SEQUENCE</scope>
    <source>
        <strain evidence="14">BazhouSP</strain>
    </source>
</reference>
<keyword evidence="4 13" id="KW-0813">Transport</keyword>
<feature type="transmembrane region" description="Helical" evidence="13">
    <location>
        <begin position="125"/>
        <end position="149"/>
    </location>
</feature>
<keyword evidence="11 13" id="KW-0472">Membrane</keyword>